<evidence type="ECO:0000313" key="2">
    <source>
        <dbReference type="EMBL" id="CAG7716644.1"/>
    </source>
</evidence>
<organism evidence="2 3">
    <name type="scientific">Allacma fusca</name>
    <dbReference type="NCBI Taxonomy" id="39272"/>
    <lineage>
        <taxon>Eukaryota</taxon>
        <taxon>Metazoa</taxon>
        <taxon>Ecdysozoa</taxon>
        <taxon>Arthropoda</taxon>
        <taxon>Hexapoda</taxon>
        <taxon>Collembola</taxon>
        <taxon>Symphypleona</taxon>
        <taxon>Sminthuridae</taxon>
        <taxon>Allacma</taxon>
    </lineage>
</organism>
<evidence type="ECO:0000256" key="1">
    <source>
        <dbReference type="ARBA" id="ARBA00022741"/>
    </source>
</evidence>
<dbReference type="GO" id="GO:0006139">
    <property type="term" value="P:nucleobase-containing compound metabolic process"/>
    <property type="evidence" value="ECO:0007669"/>
    <property type="project" value="InterPro"/>
</dbReference>
<dbReference type="Pfam" id="PF00406">
    <property type="entry name" value="ADK"/>
    <property type="match status" value="1"/>
</dbReference>
<accession>A0A8J2NVY2</accession>
<evidence type="ECO:0008006" key="4">
    <source>
        <dbReference type="Google" id="ProtNLM"/>
    </source>
</evidence>
<keyword evidence="3" id="KW-1185">Reference proteome</keyword>
<dbReference type="CDD" id="cd22979">
    <property type="entry name" value="DD_AK8"/>
    <property type="match status" value="1"/>
</dbReference>
<dbReference type="InterPro" id="IPR000850">
    <property type="entry name" value="Adenylat/UMP-CMP_kin"/>
</dbReference>
<dbReference type="GO" id="GO:0005524">
    <property type="term" value="F:ATP binding"/>
    <property type="evidence" value="ECO:0007669"/>
    <property type="project" value="InterPro"/>
</dbReference>
<keyword evidence="1" id="KW-0547">Nucleotide-binding</keyword>
<gene>
    <name evidence="2" type="ORF">AFUS01_LOCUS6142</name>
</gene>
<dbReference type="AlphaFoldDB" id="A0A8J2NVY2"/>
<dbReference type="Proteomes" id="UP000708208">
    <property type="component" value="Unassembled WGS sequence"/>
</dbReference>
<protein>
    <recommendedName>
        <fullName evidence="4">Adenylate kinase</fullName>
    </recommendedName>
</protein>
<dbReference type="EMBL" id="CAJVCH010040083">
    <property type="protein sequence ID" value="CAG7716644.1"/>
    <property type="molecule type" value="Genomic_DNA"/>
</dbReference>
<name>A0A8J2NVY2_9HEXA</name>
<evidence type="ECO:0000313" key="3">
    <source>
        <dbReference type="Proteomes" id="UP000708208"/>
    </source>
</evidence>
<reference evidence="2" key="1">
    <citation type="submission" date="2021-06" db="EMBL/GenBank/DDBJ databases">
        <authorList>
            <person name="Hodson N. C."/>
            <person name="Mongue J. A."/>
            <person name="Jaron S. K."/>
        </authorList>
    </citation>
    <scope>NUCLEOTIDE SEQUENCE</scope>
</reference>
<dbReference type="GO" id="GO:0019205">
    <property type="term" value="F:nucleobase-containing compound kinase activity"/>
    <property type="evidence" value="ECO:0007669"/>
    <property type="project" value="InterPro"/>
</dbReference>
<sequence length="470" mass="53127">MADPVLRPLKWNQEFHVYAEQHGMFDVLMELFRELVMWKPQDPLAFIRDELPRIGRSIYSPRVFILGEHPAIEIGRNIAESTGALFLTLDDIVTSAPDDIRTHVLPTLYDQGEPDLCLSSLLVATINRRIAMADCMNCGYVIYGFPRSKTEAMNAQLNGLIPRQVFILLPEGLVDPEKPKKGSVGRDHKGSGDSKLLSKLPMSQLQSKRDYLGLKDIGTAYSPEVCRVIPYDRWLTTKQSDLEAEFLGQIIARKPAGAPWIPKIVVIGPPGSGKSVISDHLSEKFNIVKIDWRETIRGISRTDDAISAECRVYLESLTPLSEDTVKIILDRKLNREDCQKKGFVLEGFPESALEAKIMEDMSLTANRIFIVSCTETECFTRMADKREAIYSRRLSFPSLPAFTPGDDDNMLMNPHSEFAVRKRHECFSQNMEDILSFYGSRMVNIDGNHQPSIMKEFAEASVIRPPTLRF</sequence>
<comment type="caution">
    <text evidence="2">The sequence shown here is derived from an EMBL/GenBank/DDBJ whole genome shotgun (WGS) entry which is preliminary data.</text>
</comment>
<dbReference type="PANTHER" id="PTHR23359">
    <property type="entry name" value="NUCLEOTIDE KINASE"/>
    <property type="match status" value="1"/>
</dbReference>
<proteinExistence type="predicted"/>
<dbReference type="OrthoDB" id="522106at2759"/>